<dbReference type="AlphaFoldDB" id="A0A0S4JPE2"/>
<protein>
    <submittedName>
        <fullName evidence="1">Uncharacterized protein</fullName>
    </submittedName>
</protein>
<dbReference type="EMBL" id="CYKH01002151">
    <property type="protein sequence ID" value="CUG93406.1"/>
    <property type="molecule type" value="Genomic_DNA"/>
</dbReference>
<dbReference type="Proteomes" id="UP000051952">
    <property type="component" value="Unassembled WGS sequence"/>
</dbReference>
<dbReference type="VEuPathDB" id="TriTrypDB:BSAL_42720"/>
<evidence type="ECO:0000313" key="1">
    <source>
        <dbReference type="EMBL" id="CUG93406.1"/>
    </source>
</evidence>
<sequence length="163" mass="17981">MSHIADLHNNGRCGQLRTVESARGAYADLIRKEHKAADSAARRDAILSLNITCPRCALVVCSARCNNCHYFPIPLPDAIALDSVVAQRKSAAVRGPSAAVSQPVEAVEKNVTRQSSTPSSSDRLDRLQKLIVHERDQRIAMLERVKELSVMVGQLDETKLRRK</sequence>
<evidence type="ECO:0000313" key="2">
    <source>
        <dbReference type="Proteomes" id="UP000051952"/>
    </source>
</evidence>
<reference evidence="2" key="1">
    <citation type="submission" date="2015-09" db="EMBL/GenBank/DDBJ databases">
        <authorList>
            <consortium name="Pathogen Informatics"/>
        </authorList>
    </citation>
    <scope>NUCLEOTIDE SEQUENCE [LARGE SCALE GENOMIC DNA]</scope>
    <source>
        <strain evidence="2">Lake Konstanz</strain>
    </source>
</reference>
<name>A0A0S4JPE2_BODSA</name>
<gene>
    <name evidence="1" type="ORF">BSAL_42720</name>
</gene>
<organism evidence="1 2">
    <name type="scientific">Bodo saltans</name>
    <name type="common">Flagellated protozoan</name>
    <dbReference type="NCBI Taxonomy" id="75058"/>
    <lineage>
        <taxon>Eukaryota</taxon>
        <taxon>Discoba</taxon>
        <taxon>Euglenozoa</taxon>
        <taxon>Kinetoplastea</taxon>
        <taxon>Metakinetoplastina</taxon>
        <taxon>Eubodonida</taxon>
        <taxon>Bodonidae</taxon>
        <taxon>Bodo</taxon>
    </lineage>
</organism>
<keyword evidence="2" id="KW-1185">Reference proteome</keyword>
<proteinExistence type="predicted"/>
<accession>A0A0S4JPE2</accession>